<gene>
    <name evidence="1" type="ORF">SAMN05660691_03841</name>
</gene>
<dbReference type="RefSeq" id="WP_092796695.1">
    <property type="nucleotide sequence ID" value="NZ_FNXF01000022.1"/>
</dbReference>
<dbReference type="Proteomes" id="UP000199371">
    <property type="component" value="Unassembled WGS sequence"/>
</dbReference>
<protein>
    <submittedName>
        <fullName evidence="1">Uncharacterized protein</fullName>
    </submittedName>
</protein>
<sequence length="297" mass="33862">MQLMLRDGSFGPFLTQVISKAQADDKLSSNDLQQIKSKAVLMSLKFADKFYNKYKMHLLEQAAHDIIGVVSLGLQELSDNDPERALTLLLAPEGVVKPFQKGWNMLSTVSKKTGKNSLYGDVEEQLQQSIATPPDAEEWNGWTQYQQALKDHRRTQSMQLLQQQFYARSHFDEFEHFSLEEVLAEVVFYRALTGGDKVRQDLKKRIRNIELQPHWFNDTFFQLQTEATLAELPAANADAIRADLGQHFIPALLRTLTFAKDYKTMAHTDASPEKLDAFEGKQGLSNPLLGWPQYLEL</sequence>
<evidence type="ECO:0000313" key="2">
    <source>
        <dbReference type="Proteomes" id="UP000199371"/>
    </source>
</evidence>
<accession>A0A1H6NMH6</accession>
<dbReference type="STRING" id="173990.SAMN05660691_03841"/>
<dbReference type="OrthoDB" id="5756936at2"/>
<name>A0A1H6NMH6_9GAMM</name>
<dbReference type="AlphaFoldDB" id="A0A1H6NMH6"/>
<proteinExistence type="predicted"/>
<keyword evidence="2" id="KW-1185">Reference proteome</keyword>
<organism evidence="1 2">
    <name type="scientific">Rheinheimera pacifica</name>
    <dbReference type="NCBI Taxonomy" id="173990"/>
    <lineage>
        <taxon>Bacteria</taxon>
        <taxon>Pseudomonadati</taxon>
        <taxon>Pseudomonadota</taxon>
        <taxon>Gammaproteobacteria</taxon>
        <taxon>Chromatiales</taxon>
        <taxon>Chromatiaceae</taxon>
        <taxon>Rheinheimera</taxon>
    </lineage>
</organism>
<dbReference type="EMBL" id="FNXF01000022">
    <property type="protein sequence ID" value="SEI11670.1"/>
    <property type="molecule type" value="Genomic_DNA"/>
</dbReference>
<reference evidence="2" key="1">
    <citation type="submission" date="2016-10" db="EMBL/GenBank/DDBJ databases">
        <authorList>
            <person name="Varghese N."/>
            <person name="Submissions S."/>
        </authorList>
    </citation>
    <scope>NUCLEOTIDE SEQUENCE [LARGE SCALE GENOMIC DNA]</scope>
    <source>
        <strain evidence="2">DSM 17616</strain>
    </source>
</reference>
<evidence type="ECO:0000313" key="1">
    <source>
        <dbReference type="EMBL" id="SEI11670.1"/>
    </source>
</evidence>